<keyword evidence="2 4" id="KW-0238">DNA-binding</keyword>
<sequence length="216" mass="23970">MLTPKTPDARRVRAQLTRRRILDAAMELFSEHGYEATTIASIAREAGVAVQTVYFSFGNKQRLLKNLISLHLPCDDNAGGGASYAGVAEALAVDDPCAQLRHLVRVTRAINEQAAPLLEVLRNAAVTEEDGGDMWQTNKEQRRLVQRQFVHALADEGLLPDGLGPERAVDICYALLGPELYHLLASEREWTQEQWEDWVYAGLCRHLIRGGDRPGG</sequence>
<name>A0A2T7TEV9_9ACTN</name>
<evidence type="ECO:0000256" key="3">
    <source>
        <dbReference type="ARBA" id="ARBA00023163"/>
    </source>
</evidence>
<keyword evidence="1" id="KW-0805">Transcription regulation</keyword>
<dbReference type="SUPFAM" id="SSF46689">
    <property type="entry name" value="Homeodomain-like"/>
    <property type="match status" value="1"/>
</dbReference>
<dbReference type="PANTHER" id="PTHR30055">
    <property type="entry name" value="HTH-TYPE TRANSCRIPTIONAL REGULATOR RUTR"/>
    <property type="match status" value="1"/>
</dbReference>
<feature type="DNA-binding region" description="H-T-H motif" evidence="4">
    <location>
        <begin position="38"/>
        <end position="57"/>
    </location>
</feature>
<dbReference type="RefSeq" id="WP_030349713.1">
    <property type="nucleotide sequence ID" value="NZ_AZSP01000017.1"/>
</dbReference>
<proteinExistence type="predicted"/>
<keyword evidence="7" id="KW-1185">Reference proteome</keyword>
<dbReference type="STRING" id="1440053.GCA_000718095_00500"/>
<dbReference type="AlphaFoldDB" id="A0A2T7TEV9"/>
<keyword evidence="3" id="KW-0804">Transcription</keyword>
<gene>
    <name evidence="6" type="ORF">Y717_09885</name>
</gene>
<reference evidence="6 7" key="1">
    <citation type="submission" date="2013-12" db="EMBL/GenBank/DDBJ databases">
        <title>Annotated genome of Streptomyces scopuliridis.</title>
        <authorList>
            <person name="Olson J.B."/>
        </authorList>
    </citation>
    <scope>NUCLEOTIDE SEQUENCE [LARGE SCALE GENOMIC DNA]</scope>
    <source>
        <strain evidence="6 7">RB72</strain>
    </source>
</reference>
<accession>A0A2T7TEV9</accession>
<dbReference type="Proteomes" id="UP000245992">
    <property type="component" value="Unassembled WGS sequence"/>
</dbReference>
<dbReference type="Pfam" id="PF00440">
    <property type="entry name" value="TetR_N"/>
    <property type="match status" value="1"/>
</dbReference>
<feature type="domain" description="HTH tetR-type" evidence="5">
    <location>
        <begin position="15"/>
        <end position="75"/>
    </location>
</feature>
<evidence type="ECO:0000256" key="4">
    <source>
        <dbReference type="PROSITE-ProRule" id="PRU00335"/>
    </source>
</evidence>
<dbReference type="PANTHER" id="PTHR30055:SF234">
    <property type="entry name" value="HTH-TYPE TRANSCRIPTIONAL REGULATOR BETI"/>
    <property type="match status" value="1"/>
</dbReference>
<organism evidence="6 7">
    <name type="scientific">Streptomyces scopuliridis RB72</name>
    <dbReference type="NCBI Taxonomy" id="1440053"/>
    <lineage>
        <taxon>Bacteria</taxon>
        <taxon>Bacillati</taxon>
        <taxon>Actinomycetota</taxon>
        <taxon>Actinomycetes</taxon>
        <taxon>Kitasatosporales</taxon>
        <taxon>Streptomycetaceae</taxon>
        <taxon>Streptomyces</taxon>
    </lineage>
</organism>
<dbReference type="GO" id="GO:0003700">
    <property type="term" value="F:DNA-binding transcription factor activity"/>
    <property type="evidence" value="ECO:0007669"/>
    <property type="project" value="TreeGrafter"/>
</dbReference>
<dbReference type="PROSITE" id="PS50977">
    <property type="entry name" value="HTH_TETR_2"/>
    <property type="match status" value="1"/>
</dbReference>
<evidence type="ECO:0000256" key="2">
    <source>
        <dbReference type="ARBA" id="ARBA00023125"/>
    </source>
</evidence>
<protein>
    <recommendedName>
        <fullName evidence="5">HTH tetR-type domain-containing protein</fullName>
    </recommendedName>
</protein>
<evidence type="ECO:0000259" key="5">
    <source>
        <dbReference type="PROSITE" id="PS50977"/>
    </source>
</evidence>
<evidence type="ECO:0000313" key="6">
    <source>
        <dbReference type="EMBL" id="PVE13699.1"/>
    </source>
</evidence>
<comment type="caution">
    <text evidence="6">The sequence shown here is derived from an EMBL/GenBank/DDBJ whole genome shotgun (WGS) entry which is preliminary data.</text>
</comment>
<dbReference type="PRINTS" id="PR00455">
    <property type="entry name" value="HTHTETR"/>
</dbReference>
<evidence type="ECO:0000313" key="7">
    <source>
        <dbReference type="Proteomes" id="UP000245992"/>
    </source>
</evidence>
<dbReference type="GO" id="GO:0000976">
    <property type="term" value="F:transcription cis-regulatory region binding"/>
    <property type="evidence" value="ECO:0007669"/>
    <property type="project" value="TreeGrafter"/>
</dbReference>
<evidence type="ECO:0000256" key="1">
    <source>
        <dbReference type="ARBA" id="ARBA00023015"/>
    </source>
</evidence>
<dbReference type="InterPro" id="IPR009057">
    <property type="entry name" value="Homeodomain-like_sf"/>
</dbReference>
<dbReference type="EMBL" id="AZSP01000017">
    <property type="protein sequence ID" value="PVE13699.1"/>
    <property type="molecule type" value="Genomic_DNA"/>
</dbReference>
<dbReference type="Gene3D" id="1.10.357.10">
    <property type="entry name" value="Tetracycline Repressor, domain 2"/>
    <property type="match status" value="1"/>
</dbReference>
<dbReference type="InterPro" id="IPR001647">
    <property type="entry name" value="HTH_TetR"/>
</dbReference>
<dbReference type="InterPro" id="IPR050109">
    <property type="entry name" value="HTH-type_TetR-like_transc_reg"/>
</dbReference>